<organism evidence="3 4">
    <name type="scientific">Thermosulfidibacter takaii (strain DSM 17441 / JCM 13301 / NBRC 103674 / ABI70S6)</name>
    <dbReference type="NCBI Taxonomy" id="1298851"/>
    <lineage>
        <taxon>Bacteria</taxon>
        <taxon>Pseudomonadati</taxon>
        <taxon>Thermosulfidibacterota</taxon>
        <taxon>Thermosulfidibacteria</taxon>
        <taxon>Thermosulfidibacterales</taxon>
        <taxon>Thermosulfidibacteraceae</taxon>
    </lineage>
</organism>
<sequence length="324" mass="35954">MSSKHLSWLLVLAVLIFGFVGCENSPIVSKAKESAIKTVAIPGAKYVGSEACADCHDEIVENFKNTIHGRIAYFETKVVGVNKDCEACHGPASIHVDEEDPSKIISFSSKKLTPQEKSAICLRCHTSGEVGDWNGCRHAMSNVACTDCHTVHKETGKFALKKKEPELCFGCHQKQRGQAFMPSHHPIKEGKMVCTDCHNPHSSTNRWMLRTEERINDLCYKCHADKEGPFVFEHAPVVENCVICHEPHGTVANNLLKQNEPFICLQCHHMHFHSGLSANENYGIGKVNAIQQVMTTKCTQCHSQIHGSNLPSNTRAGMGRRLTR</sequence>
<dbReference type="SUPFAM" id="SSF48695">
    <property type="entry name" value="Multiheme cytochromes"/>
    <property type="match status" value="1"/>
</dbReference>
<dbReference type="OrthoDB" id="9783375at2"/>
<dbReference type="NCBIfam" id="NF041028">
    <property type="entry name" value="decahem_GSU2203"/>
    <property type="match status" value="1"/>
</dbReference>
<evidence type="ECO:0000313" key="4">
    <source>
        <dbReference type="Proteomes" id="UP000063234"/>
    </source>
</evidence>
<dbReference type="InterPro" id="IPR036280">
    <property type="entry name" value="Multihaem_cyt_sf"/>
</dbReference>
<dbReference type="InterPro" id="IPR010177">
    <property type="entry name" value="Paired_CXXCH_1"/>
</dbReference>
<reference evidence="4" key="1">
    <citation type="journal article" date="2018" name="Science">
        <title>A primordial and reversible TCA cycle in a facultatively chemolithoautotrophic thermophile.</title>
        <authorList>
            <person name="Nunoura T."/>
            <person name="Chikaraishi Y."/>
            <person name="Izaki R."/>
            <person name="Suwa T."/>
            <person name="Sato T."/>
            <person name="Harada T."/>
            <person name="Mori K."/>
            <person name="Kato Y."/>
            <person name="Miyazaki M."/>
            <person name="Shimamura S."/>
            <person name="Yanagawa K."/>
            <person name="Shuto A."/>
            <person name="Ohkouchi N."/>
            <person name="Fujita N."/>
            <person name="Takaki Y."/>
            <person name="Atomi H."/>
            <person name="Takai K."/>
        </authorList>
    </citation>
    <scope>NUCLEOTIDE SEQUENCE [LARGE SCALE GENOMIC DNA]</scope>
    <source>
        <strain evidence="4">DSM 17441 / JCM 13301 / NBRC 103674 / ABI70S6</strain>
    </source>
</reference>
<protein>
    <submittedName>
        <fullName evidence="3">Cytochrome c family protein</fullName>
    </submittedName>
</protein>
<name>A0A0S3QVN8_THET7</name>
<keyword evidence="4" id="KW-1185">Reference proteome</keyword>
<dbReference type="InterPro" id="IPR051829">
    <property type="entry name" value="Multiheme_Cytochr_ET"/>
</dbReference>
<dbReference type="GO" id="GO:0016491">
    <property type="term" value="F:oxidoreductase activity"/>
    <property type="evidence" value="ECO:0007669"/>
    <property type="project" value="TreeGrafter"/>
</dbReference>
<dbReference type="Gene3D" id="3.90.10.10">
    <property type="entry name" value="Cytochrome C3"/>
    <property type="match status" value="1"/>
</dbReference>
<evidence type="ECO:0000313" key="3">
    <source>
        <dbReference type="EMBL" id="BAT72375.1"/>
    </source>
</evidence>
<dbReference type="InterPro" id="IPR020015">
    <property type="entry name" value="Decahaem_cyt-c_DmsE"/>
</dbReference>
<feature type="domain" description="Doubled CXXCH motif" evidence="2">
    <location>
        <begin position="184"/>
        <end position="227"/>
    </location>
</feature>
<keyword evidence="1" id="KW-0732">Signal</keyword>
<feature type="domain" description="Doubled CXXCH motif" evidence="2">
    <location>
        <begin position="234"/>
        <end position="269"/>
    </location>
</feature>
<dbReference type="KEGG" id="ttk:TST_1589"/>
<dbReference type="PANTHER" id="PTHR35038:SF6">
    <property type="entry name" value="SURFACE LOCALIZED DECAHEME CYTOCHROME C LIPOPROTEIN"/>
    <property type="match status" value="1"/>
</dbReference>
<dbReference type="Pfam" id="PF09699">
    <property type="entry name" value="Paired_CXXCH_1"/>
    <property type="match status" value="3"/>
</dbReference>
<dbReference type="NCBIfam" id="TIGR03508">
    <property type="entry name" value="decahem_SO"/>
    <property type="match status" value="1"/>
</dbReference>
<dbReference type="PANTHER" id="PTHR35038">
    <property type="entry name" value="DISSIMILATORY SULFITE REDUCTASE SIRA"/>
    <property type="match status" value="1"/>
</dbReference>
<feature type="domain" description="Doubled CXXCH motif" evidence="2">
    <location>
        <begin position="142"/>
        <end position="176"/>
    </location>
</feature>
<gene>
    <name evidence="3" type="ORF">TST_1589</name>
</gene>
<dbReference type="NCBIfam" id="TIGR01905">
    <property type="entry name" value="paired_CXXCH_1"/>
    <property type="match status" value="3"/>
</dbReference>
<dbReference type="Gene3D" id="1.10.287.3080">
    <property type="match status" value="1"/>
</dbReference>
<dbReference type="PROSITE" id="PS51257">
    <property type="entry name" value="PROKAR_LIPOPROTEIN"/>
    <property type="match status" value="1"/>
</dbReference>
<dbReference type="Gene3D" id="1.10.1130.20">
    <property type="match status" value="1"/>
</dbReference>
<dbReference type="AlphaFoldDB" id="A0A0S3QVN8"/>
<proteinExistence type="predicted"/>
<evidence type="ECO:0000256" key="1">
    <source>
        <dbReference type="ARBA" id="ARBA00022729"/>
    </source>
</evidence>
<evidence type="ECO:0000259" key="2">
    <source>
        <dbReference type="Pfam" id="PF09699"/>
    </source>
</evidence>
<accession>A0A0S3QVN8</accession>
<dbReference type="EMBL" id="AP013035">
    <property type="protein sequence ID" value="BAT72375.1"/>
    <property type="molecule type" value="Genomic_DNA"/>
</dbReference>
<dbReference type="Proteomes" id="UP000063234">
    <property type="component" value="Chromosome"/>
</dbReference>
<dbReference type="STRING" id="1298851.TST_1589"/>
<dbReference type="PATRIC" id="fig|1298851.3.peg.1665"/>
<dbReference type="RefSeq" id="WP_068550493.1">
    <property type="nucleotide sequence ID" value="NZ_AP013035.1"/>
</dbReference>